<sequence length="68" mass="7544">MTIAHVGSQATLIRIVSEQGEYSEIAYITEKLKQQADAKIAELNLAKEDKALRQDILARLMQELASEG</sequence>
<evidence type="ECO:0000313" key="1">
    <source>
        <dbReference type="EMBL" id="WAR43565.1"/>
    </source>
</evidence>
<accession>A0ABY7GE53</accession>
<proteinExistence type="predicted"/>
<dbReference type="Proteomes" id="UP001162780">
    <property type="component" value="Chromosome"/>
</dbReference>
<gene>
    <name evidence="1" type="ORF">NM686_014410</name>
</gene>
<organism evidence="1 2">
    <name type="scientific">Methylomonas rapida</name>
    <dbReference type="NCBI Taxonomy" id="2963939"/>
    <lineage>
        <taxon>Bacteria</taxon>
        <taxon>Pseudomonadati</taxon>
        <taxon>Pseudomonadota</taxon>
        <taxon>Gammaproteobacteria</taxon>
        <taxon>Methylococcales</taxon>
        <taxon>Methylococcaceae</taxon>
        <taxon>Methylomonas</taxon>
    </lineage>
</organism>
<dbReference type="RefSeq" id="WP_255188532.1">
    <property type="nucleotide sequence ID" value="NZ_CP113517.1"/>
</dbReference>
<keyword evidence="2" id="KW-1185">Reference proteome</keyword>
<reference evidence="1" key="1">
    <citation type="submission" date="2022-11" db="EMBL/GenBank/DDBJ databases">
        <title>Methylomonas rapida sp. nov., Carotenoid-Producing Obligate Methanotrophs with High Growth Characteristics and Biotechnological Potential.</title>
        <authorList>
            <person name="Tikhonova E.N."/>
            <person name="Suleimanov R.Z."/>
            <person name="Miroshnikov K."/>
            <person name="Oshkin I.Y."/>
            <person name="Belova S.E."/>
            <person name="Danilova O.V."/>
            <person name="Ashikhmin A."/>
            <person name="Konopkin A."/>
            <person name="But S.Y."/>
            <person name="Khmelenina V.N."/>
            <person name="Kuznetsov N."/>
            <person name="Pimenov N.V."/>
            <person name="Dedysh S.N."/>
        </authorList>
    </citation>
    <scope>NUCLEOTIDE SEQUENCE</scope>
    <source>
        <strain evidence="1">MP1</strain>
    </source>
</reference>
<dbReference type="EMBL" id="CP113517">
    <property type="protein sequence ID" value="WAR43565.1"/>
    <property type="molecule type" value="Genomic_DNA"/>
</dbReference>
<name>A0ABY7GE53_9GAMM</name>
<protein>
    <submittedName>
        <fullName evidence="1">Uncharacterized protein</fullName>
    </submittedName>
</protein>
<evidence type="ECO:0000313" key="2">
    <source>
        <dbReference type="Proteomes" id="UP001162780"/>
    </source>
</evidence>